<feature type="transmembrane region" description="Helical" evidence="1">
    <location>
        <begin position="68"/>
        <end position="91"/>
    </location>
</feature>
<evidence type="ECO:0000313" key="3">
    <source>
        <dbReference type="EMBL" id="TRT89926.1"/>
    </source>
</evidence>
<dbReference type="Gene3D" id="3.10.350.10">
    <property type="entry name" value="LysM domain"/>
    <property type="match status" value="1"/>
</dbReference>
<organism evidence="3 4">
    <name type="scientific">Microcystis aeruginosa Ma_OC_H_19870700_S124</name>
    <dbReference type="NCBI Taxonomy" id="2486262"/>
    <lineage>
        <taxon>Bacteria</taxon>
        <taxon>Bacillati</taxon>
        <taxon>Cyanobacteriota</taxon>
        <taxon>Cyanophyceae</taxon>
        <taxon>Oscillatoriophycideae</taxon>
        <taxon>Chroococcales</taxon>
        <taxon>Microcystaceae</taxon>
        <taxon>Microcystis</taxon>
    </lineage>
</organism>
<feature type="domain" description="LysM" evidence="2">
    <location>
        <begin position="127"/>
        <end position="176"/>
    </location>
</feature>
<protein>
    <submittedName>
        <fullName evidence="3">LysM peptidoglycan-binding domain-containing protein</fullName>
    </submittedName>
</protein>
<dbReference type="InterPro" id="IPR018392">
    <property type="entry name" value="LysM"/>
</dbReference>
<reference evidence="3 4" key="1">
    <citation type="submission" date="2019-01" db="EMBL/GenBank/DDBJ databases">
        <title>Coherence of Microcystis species and biogeography revealed through population genomics.</title>
        <authorList>
            <person name="Perez-Carrascal O.M."/>
            <person name="Terrat Y."/>
            <person name="Giani A."/>
            <person name="Fortin N."/>
            <person name="Tromas N."/>
            <person name="Shapiro B.J."/>
        </authorList>
    </citation>
    <scope>NUCLEOTIDE SEQUENCE [LARGE SCALE GENOMIC DNA]</scope>
    <source>
        <strain evidence="3">Ma_OC_H_19870700_S124</strain>
    </source>
</reference>
<evidence type="ECO:0000259" key="2">
    <source>
        <dbReference type="PROSITE" id="PS51782"/>
    </source>
</evidence>
<sequence>MGGPHPAPTKNFLPQTLIMSKINCPVCQRSDVEGNVCPNCETDLSSLRLLMELSPVVDNRTPNNRRGLLLGLALLLLISGIFLGAIASNLFPRSLIPVSESSPVIPPVGELIAPSKQLTKTVCVDGFNYRVRSGDSLSRIAQRFYGDESLLSPILEANPFLLDRLDSLEVGEKLLIPNSDKSC</sequence>
<dbReference type="Pfam" id="PF01476">
    <property type="entry name" value="LysM"/>
    <property type="match status" value="1"/>
</dbReference>
<accession>A0A552AWT8</accession>
<dbReference type="EMBL" id="SFBR01000022">
    <property type="protein sequence ID" value="TRT89926.1"/>
    <property type="molecule type" value="Genomic_DNA"/>
</dbReference>
<keyword evidence="1" id="KW-0472">Membrane</keyword>
<dbReference type="SMART" id="SM00257">
    <property type="entry name" value="LysM"/>
    <property type="match status" value="1"/>
</dbReference>
<evidence type="ECO:0000256" key="1">
    <source>
        <dbReference type="SAM" id="Phobius"/>
    </source>
</evidence>
<keyword evidence="1" id="KW-1133">Transmembrane helix</keyword>
<evidence type="ECO:0000313" key="4">
    <source>
        <dbReference type="Proteomes" id="UP000316280"/>
    </source>
</evidence>
<keyword evidence="1" id="KW-0812">Transmembrane</keyword>
<dbReference type="SUPFAM" id="SSF54106">
    <property type="entry name" value="LysM domain"/>
    <property type="match status" value="1"/>
</dbReference>
<comment type="caution">
    <text evidence="3">The sequence shown here is derived from an EMBL/GenBank/DDBJ whole genome shotgun (WGS) entry which is preliminary data.</text>
</comment>
<dbReference type="CDD" id="cd00118">
    <property type="entry name" value="LysM"/>
    <property type="match status" value="1"/>
</dbReference>
<proteinExistence type="predicted"/>
<dbReference type="InterPro" id="IPR036779">
    <property type="entry name" value="LysM_dom_sf"/>
</dbReference>
<dbReference type="Proteomes" id="UP000316280">
    <property type="component" value="Unassembled WGS sequence"/>
</dbReference>
<name>A0A552AWT8_MICAE</name>
<dbReference type="PROSITE" id="PS51782">
    <property type="entry name" value="LYSM"/>
    <property type="match status" value="1"/>
</dbReference>
<gene>
    <name evidence="3" type="ORF">EWV63_02565</name>
</gene>
<dbReference type="AlphaFoldDB" id="A0A552AWT8"/>